<feature type="domain" description="Response regulatory" evidence="7">
    <location>
        <begin position="21"/>
        <end position="137"/>
    </location>
</feature>
<name>A0A5R8YWE7_9ACTN</name>
<evidence type="ECO:0000256" key="2">
    <source>
        <dbReference type="ARBA" id="ARBA00023015"/>
    </source>
</evidence>
<evidence type="ECO:0000313" key="9">
    <source>
        <dbReference type="Proteomes" id="UP000309033"/>
    </source>
</evidence>
<dbReference type="Pfam" id="PF00196">
    <property type="entry name" value="GerE"/>
    <property type="match status" value="1"/>
</dbReference>
<dbReference type="SUPFAM" id="SSF52172">
    <property type="entry name" value="CheY-like"/>
    <property type="match status" value="1"/>
</dbReference>
<feature type="domain" description="HTH luxR-type" evidence="6">
    <location>
        <begin position="163"/>
        <end position="228"/>
    </location>
</feature>
<organism evidence="8 9">
    <name type="scientific">Microbispora triticiradicis</name>
    <dbReference type="NCBI Taxonomy" id="2200763"/>
    <lineage>
        <taxon>Bacteria</taxon>
        <taxon>Bacillati</taxon>
        <taxon>Actinomycetota</taxon>
        <taxon>Actinomycetes</taxon>
        <taxon>Streptosporangiales</taxon>
        <taxon>Streptosporangiaceae</taxon>
        <taxon>Microbispora</taxon>
    </lineage>
</organism>
<dbReference type="Proteomes" id="UP000309033">
    <property type="component" value="Unassembled WGS sequence"/>
</dbReference>
<dbReference type="InterPro" id="IPR000792">
    <property type="entry name" value="Tscrpt_reg_LuxR_C"/>
</dbReference>
<dbReference type="GO" id="GO:0000160">
    <property type="term" value="P:phosphorelay signal transduction system"/>
    <property type="evidence" value="ECO:0007669"/>
    <property type="project" value="InterPro"/>
</dbReference>
<dbReference type="AlphaFoldDB" id="A0A5R8YWE7"/>
<dbReference type="PRINTS" id="PR00038">
    <property type="entry name" value="HTHLUXR"/>
</dbReference>
<gene>
    <name evidence="8" type="ORF">FED44_19865</name>
</gene>
<comment type="caution">
    <text evidence="8">The sequence shown here is derived from an EMBL/GenBank/DDBJ whole genome shotgun (WGS) entry which is preliminary data.</text>
</comment>
<dbReference type="InterPro" id="IPR001789">
    <property type="entry name" value="Sig_transdc_resp-reg_receiver"/>
</dbReference>
<reference evidence="8" key="1">
    <citation type="submission" date="2019-05" db="EMBL/GenBank/DDBJ databases">
        <title>Isolation, diversity and antifungal activity of Actinobacteria from wheat.</title>
        <authorList>
            <person name="Yu B."/>
        </authorList>
    </citation>
    <scope>NUCLEOTIDE SEQUENCE [LARGE SCALE GENOMIC DNA]</scope>
    <source>
        <strain evidence="8">NEAU-HEGS1-5</strain>
    </source>
</reference>
<dbReference type="CDD" id="cd17535">
    <property type="entry name" value="REC_NarL-like"/>
    <property type="match status" value="1"/>
</dbReference>
<keyword evidence="1 5" id="KW-0597">Phosphoprotein</keyword>
<dbReference type="InterPro" id="IPR016032">
    <property type="entry name" value="Sig_transdc_resp-reg_C-effctor"/>
</dbReference>
<dbReference type="InterPro" id="IPR011006">
    <property type="entry name" value="CheY-like_superfamily"/>
</dbReference>
<dbReference type="PROSITE" id="PS50110">
    <property type="entry name" value="RESPONSE_REGULATORY"/>
    <property type="match status" value="1"/>
</dbReference>
<evidence type="ECO:0000259" key="7">
    <source>
        <dbReference type="PROSITE" id="PS50110"/>
    </source>
</evidence>
<dbReference type="Pfam" id="PF00072">
    <property type="entry name" value="Response_reg"/>
    <property type="match status" value="1"/>
</dbReference>
<dbReference type="PROSITE" id="PS50043">
    <property type="entry name" value="HTH_LUXR_2"/>
    <property type="match status" value="1"/>
</dbReference>
<dbReference type="EMBL" id="VANP01000007">
    <property type="protein sequence ID" value="TLP57828.1"/>
    <property type="molecule type" value="Genomic_DNA"/>
</dbReference>
<feature type="modified residue" description="4-aspartylphosphate" evidence="5">
    <location>
        <position position="72"/>
    </location>
</feature>
<keyword evidence="4" id="KW-0804">Transcription</keyword>
<dbReference type="PANTHER" id="PTHR43214">
    <property type="entry name" value="TWO-COMPONENT RESPONSE REGULATOR"/>
    <property type="match status" value="1"/>
</dbReference>
<keyword evidence="3" id="KW-0238">DNA-binding</keyword>
<dbReference type="InterPro" id="IPR039420">
    <property type="entry name" value="WalR-like"/>
</dbReference>
<evidence type="ECO:0000256" key="3">
    <source>
        <dbReference type="ARBA" id="ARBA00023125"/>
    </source>
</evidence>
<evidence type="ECO:0000313" key="8">
    <source>
        <dbReference type="EMBL" id="TLP57828.1"/>
    </source>
</evidence>
<dbReference type="SUPFAM" id="SSF46894">
    <property type="entry name" value="C-terminal effector domain of the bipartite response regulators"/>
    <property type="match status" value="1"/>
</dbReference>
<evidence type="ECO:0000256" key="5">
    <source>
        <dbReference type="PROSITE-ProRule" id="PRU00169"/>
    </source>
</evidence>
<dbReference type="SMART" id="SM00448">
    <property type="entry name" value="REC"/>
    <property type="match status" value="1"/>
</dbReference>
<dbReference type="GO" id="GO:0003677">
    <property type="term" value="F:DNA binding"/>
    <property type="evidence" value="ECO:0007669"/>
    <property type="project" value="UniProtKB-KW"/>
</dbReference>
<dbReference type="Gene3D" id="3.40.50.2300">
    <property type="match status" value="1"/>
</dbReference>
<dbReference type="InterPro" id="IPR058245">
    <property type="entry name" value="NreC/VraR/RcsB-like_REC"/>
</dbReference>
<accession>A0A5R8YWE7</accession>
<keyword evidence="9" id="KW-1185">Reference proteome</keyword>
<proteinExistence type="predicted"/>
<dbReference type="PANTHER" id="PTHR43214:SF24">
    <property type="entry name" value="TRANSCRIPTIONAL REGULATORY PROTEIN NARL-RELATED"/>
    <property type="match status" value="1"/>
</dbReference>
<evidence type="ECO:0000256" key="4">
    <source>
        <dbReference type="ARBA" id="ARBA00023163"/>
    </source>
</evidence>
<keyword evidence="2" id="KW-0805">Transcription regulation</keyword>
<evidence type="ECO:0000256" key="1">
    <source>
        <dbReference type="ARBA" id="ARBA00022553"/>
    </source>
</evidence>
<dbReference type="OrthoDB" id="2878275at2"/>
<dbReference type="CDD" id="cd06170">
    <property type="entry name" value="LuxR_C_like"/>
    <property type="match status" value="1"/>
</dbReference>
<evidence type="ECO:0000259" key="6">
    <source>
        <dbReference type="PROSITE" id="PS50043"/>
    </source>
</evidence>
<protein>
    <submittedName>
        <fullName evidence="8">Response regulator transcription factor</fullName>
    </submittedName>
</protein>
<sequence>MSSHEPSSGQGHGGQEPPVIRVLVVEDQQALAGALEIAIDAQPDLHCVGAVGTVEDAVSLVTVRSPEVVLMDIHLPDVDGIEGTRRIKASHPHVRVLILTGDASPDLFAAAAAVGASGFLAKDSKFPDILKVIRASVDRNILMVEGDTLRALLQDSSASPHVGRENWAGLTARELEVLGLMGEGLDPRAIAGRLVVSLHTARGHVKNVMMKLSAHSQLEAVVVATRTGILPGLRKPC</sequence>
<dbReference type="SMART" id="SM00421">
    <property type="entry name" value="HTH_LUXR"/>
    <property type="match status" value="1"/>
</dbReference>
<dbReference type="GO" id="GO:0006355">
    <property type="term" value="P:regulation of DNA-templated transcription"/>
    <property type="evidence" value="ECO:0007669"/>
    <property type="project" value="InterPro"/>
</dbReference>